<dbReference type="KEGG" id="oai:OLEAN_C01690"/>
<dbReference type="PATRIC" id="fig|698738.3.peg.173"/>
<dbReference type="PROSITE" id="PS51257">
    <property type="entry name" value="PROKAR_LIPOPROTEIN"/>
    <property type="match status" value="1"/>
</dbReference>
<sequence length="154" mass="16987">MRILTRLSFILPLIVVFSSLIGCAGQMPSDLGITNGSELRPCPDKPNCVQTYDPLDTSHFQPPLTAKQSDNQTRLAITTAINETGGKIISANSLQPMGYYLHAEYESDWLKFVDDVEVVIQDGLIHIRSASRLGHSDLGVNAERLEKIKAVYSK</sequence>
<dbReference type="EMBL" id="FO203512">
    <property type="protein sequence ID" value="CCK74345.1"/>
    <property type="molecule type" value="Genomic_DNA"/>
</dbReference>
<evidence type="ECO:0008006" key="3">
    <source>
        <dbReference type="Google" id="ProtNLM"/>
    </source>
</evidence>
<accession>R4YJQ6</accession>
<evidence type="ECO:0000313" key="2">
    <source>
        <dbReference type="Proteomes" id="UP000032749"/>
    </source>
</evidence>
<evidence type="ECO:0000313" key="1">
    <source>
        <dbReference type="EMBL" id="CCK74345.1"/>
    </source>
</evidence>
<dbReference type="STRING" id="698738.OLEAN_C01690"/>
<keyword evidence="2" id="KW-1185">Reference proteome</keyword>
<reference evidence="1 2" key="1">
    <citation type="journal article" date="2013" name="Nat. Commun.">
        <title>Genome sequence and functional genomic analysis of the oil-degrading bacterium Oleispira antarctica.</title>
        <authorList>
            <person name="Kube M."/>
            <person name="Chernikova T.N."/>
            <person name="Al-Ramahi Y."/>
            <person name="Beloqui A."/>
            <person name="Lopez-Cortez N."/>
            <person name="Guazzaroni M.E."/>
            <person name="Heipieper H.J."/>
            <person name="Klages S."/>
            <person name="Kotsyurbenko O.R."/>
            <person name="Langer I."/>
            <person name="Nechitaylo T.Y."/>
            <person name="Lunsdorf H."/>
            <person name="Fernandez M."/>
            <person name="Juarez S."/>
            <person name="Ciordia S."/>
            <person name="Singer A."/>
            <person name="Kagan O."/>
            <person name="Egorova O."/>
            <person name="Petit P.A."/>
            <person name="Stogios P."/>
            <person name="Kim Y."/>
            <person name="Tchigvintsev A."/>
            <person name="Flick R."/>
            <person name="Denaro R."/>
            <person name="Genovese M."/>
            <person name="Albar J.P."/>
            <person name="Reva O.N."/>
            <person name="Martinez-Gomariz M."/>
            <person name="Tran H."/>
            <person name="Ferrer M."/>
            <person name="Savchenko A."/>
            <person name="Yakunin A.F."/>
            <person name="Yakimov M.M."/>
            <person name="Golyshina O.V."/>
            <person name="Reinhardt R."/>
            <person name="Golyshin P.N."/>
        </authorList>
    </citation>
    <scope>NUCLEOTIDE SEQUENCE [LARGE SCALE GENOMIC DNA]</scope>
</reference>
<dbReference type="PIRSF" id="PIRSF026426">
    <property type="entry name" value="DUF1499"/>
    <property type="match status" value="1"/>
</dbReference>
<dbReference type="InterPro" id="IPR010865">
    <property type="entry name" value="DUF1499"/>
</dbReference>
<dbReference type="AlphaFoldDB" id="R4YJQ6"/>
<proteinExistence type="predicted"/>
<dbReference type="Pfam" id="PF07386">
    <property type="entry name" value="DUF1499"/>
    <property type="match status" value="1"/>
</dbReference>
<dbReference type="Proteomes" id="UP000032749">
    <property type="component" value="Chromosome"/>
</dbReference>
<dbReference type="HOGENOM" id="CLU_105603_3_0_6"/>
<gene>
    <name evidence="1" type="ORF">OLEAN_C01690</name>
</gene>
<dbReference type="OrthoDB" id="9793534at2"/>
<protein>
    <recommendedName>
        <fullName evidence="3">DUF1499 domain-containing protein</fullName>
    </recommendedName>
</protein>
<organism evidence="1 2">
    <name type="scientific">Oleispira antarctica RB-8</name>
    <dbReference type="NCBI Taxonomy" id="698738"/>
    <lineage>
        <taxon>Bacteria</taxon>
        <taxon>Pseudomonadati</taxon>
        <taxon>Pseudomonadota</taxon>
        <taxon>Gammaproteobacteria</taxon>
        <taxon>Oceanospirillales</taxon>
        <taxon>Oceanospirillaceae</taxon>
        <taxon>Oleispira</taxon>
    </lineage>
</organism>
<dbReference type="PANTHER" id="PTHR34801">
    <property type="entry name" value="EXPRESSED PROTEIN"/>
    <property type="match status" value="1"/>
</dbReference>
<name>R4YJQ6_OLEAN</name>
<dbReference type="PANTHER" id="PTHR34801:SF6">
    <property type="entry name" value="SLL1620 PROTEIN"/>
    <property type="match status" value="1"/>
</dbReference>